<evidence type="ECO:0000313" key="2">
    <source>
        <dbReference type="EMBL" id="KEH37686.1"/>
    </source>
</evidence>
<dbReference type="EMBL" id="CM001218">
    <property type="protein sequence ID" value="KEH37686.1"/>
    <property type="molecule type" value="Genomic_DNA"/>
</dbReference>
<reference evidence="3" key="3">
    <citation type="submission" date="2015-04" db="UniProtKB">
        <authorList>
            <consortium name="EnsemblPlants"/>
        </authorList>
    </citation>
    <scope>IDENTIFICATION</scope>
    <source>
        <strain evidence="3">cv. Jemalong A17</strain>
    </source>
</reference>
<evidence type="ECO:0000313" key="4">
    <source>
        <dbReference type="Proteomes" id="UP000002051"/>
    </source>
</evidence>
<keyword evidence="4" id="KW-1185">Reference proteome</keyword>
<dbReference type="AlphaFoldDB" id="A0A072V7R7"/>
<gene>
    <name evidence="2" type="ordered locus">MTR_2g445180</name>
</gene>
<dbReference type="HOGENOM" id="CLU_2402943_0_0_1"/>
<accession>A0A072V7R7</accession>
<organism evidence="2 4">
    <name type="scientific">Medicago truncatula</name>
    <name type="common">Barrel medic</name>
    <name type="synonym">Medicago tribuloides</name>
    <dbReference type="NCBI Taxonomy" id="3880"/>
    <lineage>
        <taxon>Eukaryota</taxon>
        <taxon>Viridiplantae</taxon>
        <taxon>Streptophyta</taxon>
        <taxon>Embryophyta</taxon>
        <taxon>Tracheophyta</taxon>
        <taxon>Spermatophyta</taxon>
        <taxon>Magnoliopsida</taxon>
        <taxon>eudicotyledons</taxon>
        <taxon>Gunneridae</taxon>
        <taxon>Pentapetalae</taxon>
        <taxon>rosids</taxon>
        <taxon>fabids</taxon>
        <taxon>Fabales</taxon>
        <taxon>Fabaceae</taxon>
        <taxon>Papilionoideae</taxon>
        <taxon>50 kb inversion clade</taxon>
        <taxon>NPAAA clade</taxon>
        <taxon>Hologalegina</taxon>
        <taxon>IRL clade</taxon>
        <taxon>Trifolieae</taxon>
        <taxon>Medicago</taxon>
    </lineage>
</organism>
<reference evidence="2 4" key="1">
    <citation type="journal article" date="2011" name="Nature">
        <title>The Medicago genome provides insight into the evolution of rhizobial symbioses.</title>
        <authorList>
            <person name="Young N.D."/>
            <person name="Debelle F."/>
            <person name="Oldroyd G.E."/>
            <person name="Geurts R."/>
            <person name="Cannon S.B."/>
            <person name="Udvardi M.K."/>
            <person name="Benedito V.A."/>
            <person name="Mayer K.F."/>
            <person name="Gouzy J."/>
            <person name="Schoof H."/>
            <person name="Van de Peer Y."/>
            <person name="Proost S."/>
            <person name="Cook D.R."/>
            <person name="Meyers B.C."/>
            <person name="Spannagl M."/>
            <person name="Cheung F."/>
            <person name="De Mita S."/>
            <person name="Krishnakumar V."/>
            <person name="Gundlach H."/>
            <person name="Zhou S."/>
            <person name="Mudge J."/>
            <person name="Bharti A.K."/>
            <person name="Murray J.D."/>
            <person name="Naoumkina M.A."/>
            <person name="Rosen B."/>
            <person name="Silverstein K.A."/>
            <person name="Tang H."/>
            <person name="Rombauts S."/>
            <person name="Zhao P.X."/>
            <person name="Zhou P."/>
            <person name="Barbe V."/>
            <person name="Bardou P."/>
            <person name="Bechner M."/>
            <person name="Bellec A."/>
            <person name="Berger A."/>
            <person name="Berges H."/>
            <person name="Bidwell S."/>
            <person name="Bisseling T."/>
            <person name="Choisne N."/>
            <person name="Couloux A."/>
            <person name="Denny R."/>
            <person name="Deshpande S."/>
            <person name="Dai X."/>
            <person name="Doyle J.J."/>
            <person name="Dudez A.M."/>
            <person name="Farmer A.D."/>
            <person name="Fouteau S."/>
            <person name="Franken C."/>
            <person name="Gibelin C."/>
            <person name="Gish J."/>
            <person name="Goldstein S."/>
            <person name="Gonzalez A.J."/>
            <person name="Green P.J."/>
            <person name="Hallab A."/>
            <person name="Hartog M."/>
            <person name="Hua A."/>
            <person name="Humphray S.J."/>
            <person name="Jeong D.H."/>
            <person name="Jing Y."/>
            <person name="Jocker A."/>
            <person name="Kenton S.M."/>
            <person name="Kim D.J."/>
            <person name="Klee K."/>
            <person name="Lai H."/>
            <person name="Lang C."/>
            <person name="Lin S."/>
            <person name="Macmil S.L."/>
            <person name="Magdelenat G."/>
            <person name="Matthews L."/>
            <person name="McCorrison J."/>
            <person name="Monaghan E.L."/>
            <person name="Mun J.H."/>
            <person name="Najar F.Z."/>
            <person name="Nicholson C."/>
            <person name="Noirot C."/>
            <person name="O'Bleness M."/>
            <person name="Paule C.R."/>
            <person name="Poulain J."/>
            <person name="Prion F."/>
            <person name="Qin B."/>
            <person name="Qu C."/>
            <person name="Retzel E.F."/>
            <person name="Riddle C."/>
            <person name="Sallet E."/>
            <person name="Samain S."/>
            <person name="Samson N."/>
            <person name="Sanders I."/>
            <person name="Saurat O."/>
            <person name="Scarpelli C."/>
            <person name="Schiex T."/>
            <person name="Segurens B."/>
            <person name="Severin A.J."/>
            <person name="Sherrier D.J."/>
            <person name="Shi R."/>
            <person name="Sims S."/>
            <person name="Singer S.R."/>
            <person name="Sinharoy S."/>
            <person name="Sterck L."/>
            <person name="Viollet A."/>
            <person name="Wang B.B."/>
            <person name="Wang K."/>
            <person name="Wang M."/>
            <person name="Wang X."/>
            <person name="Warfsmann J."/>
            <person name="Weissenbach J."/>
            <person name="White D.D."/>
            <person name="White J.D."/>
            <person name="Wiley G.B."/>
            <person name="Wincker P."/>
            <person name="Xing Y."/>
            <person name="Yang L."/>
            <person name="Yao Z."/>
            <person name="Ying F."/>
            <person name="Zhai J."/>
            <person name="Zhou L."/>
            <person name="Zuber A."/>
            <person name="Denarie J."/>
            <person name="Dixon R.A."/>
            <person name="May G.D."/>
            <person name="Schwartz D.C."/>
            <person name="Rogers J."/>
            <person name="Quetier F."/>
            <person name="Town C.D."/>
            <person name="Roe B.A."/>
        </authorList>
    </citation>
    <scope>NUCLEOTIDE SEQUENCE [LARGE SCALE GENOMIC DNA]</scope>
    <source>
        <strain evidence="2">A17</strain>
        <strain evidence="3 4">cv. Jemalong A17</strain>
    </source>
</reference>
<proteinExistence type="predicted"/>
<sequence length="93" mass="10253">MTVRLSEPEASCKRTATLSSLLVELVSVTKVKEMLNKLKGSFYKARIGPPKTRNQKSKVLEKGSSLKRPPGSLKRTSSSEYQICSLTGRLQLA</sequence>
<protein>
    <submittedName>
        <fullName evidence="2 3">Uncharacterized protein</fullName>
    </submittedName>
</protein>
<feature type="region of interest" description="Disordered" evidence="1">
    <location>
        <begin position="45"/>
        <end position="79"/>
    </location>
</feature>
<evidence type="ECO:0000313" key="3">
    <source>
        <dbReference type="EnsemblPlants" id="KEH37686"/>
    </source>
</evidence>
<name>A0A072V7R7_MEDTR</name>
<reference evidence="2 4" key="2">
    <citation type="journal article" date="2014" name="BMC Genomics">
        <title>An improved genome release (version Mt4.0) for the model legume Medicago truncatula.</title>
        <authorList>
            <person name="Tang H."/>
            <person name="Krishnakumar V."/>
            <person name="Bidwell S."/>
            <person name="Rosen B."/>
            <person name="Chan A."/>
            <person name="Zhou S."/>
            <person name="Gentzbittel L."/>
            <person name="Childs K.L."/>
            <person name="Yandell M."/>
            <person name="Gundlach H."/>
            <person name="Mayer K.F."/>
            <person name="Schwartz D.C."/>
            <person name="Town C.D."/>
        </authorList>
    </citation>
    <scope>GENOME REANNOTATION</scope>
    <source>
        <strain evidence="2">A17</strain>
        <strain evidence="3 4">cv. Jemalong A17</strain>
    </source>
</reference>
<evidence type="ECO:0000256" key="1">
    <source>
        <dbReference type="SAM" id="MobiDB-lite"/>
    </source>
</evidence>
<dbReference type="Proteomes" id="UP000002051">
    <property type="component" value="Chromosome 2"/>
</dbReference>
<dbReference type="EnsemblPlants" id="KEH37686">
    <property type="protein sequence ID" value="KEH37686"/>
    <property type="gene ID" value="MTR_2g445180"/>
</dbReference>